<dbReference type="AlphaFoldDB" id="V5GY96"/>
<reference evidence="1" key="1">
    <citation type="journal article" date="2015" name="Sci. Rep.">
        <title>Tissue- and time-dependent transcription in Ixodes ricinus salivary glands and midguts when blood feeding on the vertebrate host.</title>
        <authorList>
            <person name="Kotsyfakis M."/>
            <person name="Schwarz A."/>
            <person name="Erhart J."/>
            <person name="Ribeiro J.M."/>
        </authorList>
    </citation>
    <scope>NUCLEOTIDE SEQUENCE</scope>
    <source>
        <tissue evidence="1">Salivary gland and midgut</tissue>
    </source>
</reference>
<evidence type="ECO:0000313" key="1">
    <source>
        <dbReference type="EMBL" id="JAB69279.1"/>
    </source>
</evidence>
<accession>V5GY96</accession>
<proteinExistence type="evidence at transcript level"/>
<sequence>MTLFSGCRRLLYFQRALCLARTIDGRRVDKIMNGKELEANMYHDRSTNGVGEHKTKENGRYKVKGILSDNLRIEPLDINARSAAGPIPHKIIKIEQRARLIGNSTVDSKIKKNTNNFYCRAQNCGG</sequence>
<organism evidence="1">
    <name type="scientific">Ixodes ricinus</name>
    <name type="common">Common tick</name>
    <name type="synonym">Acarus ricinus</name>
    <dbReference type="NCBI Taxonomy" id="34613"/>
    <lineage>
        <taxon>Eukaryota</taxon>
        <taxon>Metazoa</taxon>
        <taxon>Ecdysozoa</taxon>
        <taxon>Arthropoda</taxon>
        <taxon>Chelicerata</taxon>
        <taxon>Arachnida</taxon>
        <taxon>Acari</taxon>
        <taxon>Parasitiformes</taxon>
        <taxon>Ixodida</taxon>
        <taxon>Ixodoidea</taxon>
        <taxon>Ixodidae</taxon>
        <taxon>Ixodinae</taxon>
        <taxon>Ixodes</taxon>
    </lineage>
</organism>
<dbReference type="EMBL" id="GANP01015189">
    <property type="protein sequence ID" value="JAB69279.1"/>
    <property type="molecule type" value="mRNA"/>
</dbReference>
<protein>
    <submittedName>
        <fullName evidence="1">Putative secreted protein</fullName>
    </submittedName>
</protein>
<name>V5GY96_IXORI</name>